<feature type="repeat" description="PPR" evidence="3">
    <location>
        <begin position="355"/>
        <end position="389"/>
    </location>
</feature>
<dbReference type="FunFam" id="1.25.40.10:FF:000366">
    <property type="entry name" value="Pentatricopeptide (PPR) repeat-containing protein"/>
    <property type="match status" value="1"/>
</dbReference>
<name>A0AAP0K3T7_9MAGN</name>
<feature type="domain" description="DYW" evidence="4">
    <location>
        <begin position="671"/>
        <end position="762"/>
    </location>
</feature>
<dbReference type="InterPro" id="IPR046849">
    <property type="entry name" value="E2_motif"/>
</dbReference>
<comment type="caution">
    <text evidence="5">The sequence shown here is derived from an EMBL/GenBank/DDBJ whole genome shotgun (WGS) entry which is preliminary data.</text>
</comment>
<protein>
    <recommendedName>
        <fullName evidence="4">DYW domain-containing protein</fullName>
    </recommendedName>
</protein>
<dbReference type="FunFam" id="1.25.40.10:FF:000682">
    <property type="entry name" value="Pentatricopeptide repeat-containing protein At3g16610"/>
    <property type="match status" value="1"/>
</dbReference>
<dbReference type="NCBIfam" id="TIGR00756">
    <property type="entry name" value="PPR"/>
    <property type="match status" value="8"/>
</dbReference>
<evidence type="ECO:0000313" key="6">
    <source>
        <dbReference type="Proteomes" id="UP001417504"/>
    </source>
</evidence>
<dbReference type="Gene3D" id="1.25.40.10">
    <property type="entry name" value="Tetratricopeptide repeat domain"/>
    <property type="match status" value="4"/>
</dbReference>
<gene>
    <name evidence="5" type="ORF">Sjap_004461</name>
</gene>
<dbReference type="GO" id="GO:0009451">
    <property type="term" value="P:RNA modification"/>
    <property type="evidence" value="ECO:0007669"/>
    <property type="project" value="InterPro"/>
</dbReference>
<reference evidence="5 6" key="1">
    <citation type="submission" date="2024-01" db="EMBL/GenBank/DDBJ databases">
        <title>Genome assemblies of Stephania.</title>
        <authorList>
            <person name="Yang L."/>
        </authorList>
    </citation>
    <scope>NUCLEOTIDE SEQUENCE [LARGE SCALE GENOMIC DNA]</scope>
    <source>
        <strain evidence="5">QJT</strain>
        <tissue evidence="5">Leaf</tissue>
    </source>
</reference>
<dbReference type="FunFam" id="1.25.40.10:FF:000031">
    <property type="entry name" value="Pentatricopeptide repeat-containing protein mitochondrial"/>
    <property type="match status" value="1"/>
</dbReference>
<dbReference type="Pfam" id="PF14432">
    <property type="entry name" value="DYW_deaminase"/>
    <property type="match status" value="1"/>
</dbReference>
<dbReference type="FunFam" id="1.25.40.10:FF:000598">
    <property type="entry name" value="pentatricopeptide repeat-containing protein At1g20230 isoform X2"/>
    <property type="match status" value="1"/>
</dbReference>
<dbReference type="Pfam" id="PF20430">
    <property type="entry name" value="Eplus_motif"/>
    <property type="match status" value="1"/>
</dbReference>
<evidence type="ECO:0000313" key="5">
    <source>
        <dbReference type="EMBL" id="KAK9144558.1"/>
    </source>
</evidence>
<keyword evidence="6" id="KW-1185">Reference proteome</keyword>
<evidence type="ECO:0000256" key="3">
    <source>
        <dbReference type="PROSITE-ProRule" id="PRU00708"/>
    </source>
</evidence>
<evidence type="ECO:0000256" key="2">
    <source>
        <dbReference type="ARBA" id="ARBA00022737"/>
    </source>
</evidence>
<feature type="repeat" description="PPR" evidence="3">
    <location>
        <begin position="219"/>
        <end position="253"/>
    </location>
</feature>
<dbReference type="InterPro" id="IPR046848">
    <property type="entry name" value="E_motif"/>
</dbReference>
<dbReference type="Pfam" id="PF01535">
    <property type="entry name" value="PPR"/>
    <property type="match status" value="3"/>
</dbReference>
<feature type="repeat" description="PPR" evidence="3">
    <location>
        <begin position="83"/>
        <end position="117"/>
    </location>
</feature>
<dbReference type="AlphaFoldDB" id="A0AAP0K3T7"/>
<evidence type="ECO:0000259" key="4">
    <source>
        <dbReference type="Pfam" id="PF14432"/>
    </source>
</evidence>
<dbReference type="Pfam" id="PF20431">
    <property type="entry name" value="E_motif"/>
    <property type="match status" value="1"/>
</dbReference>
<dbReference type="InterPro" id="IPR046960">
    <property type="entry name" value="PPR_At4g14850-like_plant"/>
</dbReference>
<keyword evidence="2" id="KW-0677">Repeat</keyword>
<comment type="similarity">
    <text evidence="1">Belongs to the PPR family. PCMP-H subfamily.</text>
</comment>
<dbReference type="Pfam" id="PF13041">
    <property type="entry name" value="PPR_2"/>
    <property type="match status" value="4"/>
</dbReference>
<dbReference type="InterPro" id="IPR032867">
    <property type="entry name" value="DYW_dom"/>
</dbReference>
<dbReference type="PANTHER" id="PTHR47926">
    <property type="entry name" value="PENTATRICOPEPTIDE REPEAT-CONTAINING PROTEIN"/>
    <property type="match status" value="1"/>
</dbReference>
<feature type="repeat" description="PPR" evidence="3">
    <location>
        <begin position="320"/>
        <end position="354"/>
    </location>
</feature>
<dbReference type="InterPro" id="IPR011990">
    <property type="entry name" value="TPR-like_helical_dom_sf"/>
</dbReference>
<dbReference type="GO" id="GO:0008270">
    <property type="term" value="F:zinc ion binding"/>
    <property type="evidence" value="ECO:0007669"/>
    <property type="project" value="InterPro"/>
</dbReference>
<dbReference type="InterPro" id="IPR002885">
    <property type="entry name" value="PPR_rpt"/>
</dbReference>
<dbReference type="PROSITE" id="PS51375">
    <property type="entry name" value="PPR"/>
    <property type="match status" value="8"/>
</dbReference>
<accession>A0AAP0K3T7</accession>
<dbReference type="PANTHER" id="PTHR47926:SF386">
    <property type="entry name" value="PENTATRICOPEPTIDE REPEAT-CONTAINING PROTEIN"/>
    <property type="match status" value="1"/>
</dbReference>
<proteinExistence type="inferred from homology"/>
<feature type="repeat" description="PPR" evidence="3">
    <location>
        <begin position="456"/>
        <end position="490"/>
    </location>
</feature>
<feature type="repeat" description="PPR" evidence="3">
    <location>
        <begin position="184"/>
        <end position="218"/>
    </location>
</feature>
<dbReference type="GO" id="GO:0003723">
    <property type="term" value="F:RNA binding"/>
    <property type="evidence" value="ECO:0007669"/>
    <property type="project" value="InterPro"/>
</dbReference>
<sequence length="766" mass="84782">MARPASLSLFINSSHHTVLNHLSLSSTVSAAVSLLHTQQAHAHLLKTGLSSYAHLSTKLISHYANALHFPDACRVLDSVPEPNVYSYTTLISACSKHGQYNHTLSLLQEMLFHGLLPDNFVIPSVLKACTGLLDLGIGRRVHGLASVTGFALDSFVNSSLVHMYVKFGRMWEAHKVFDEMEQRNVVSWSAMISGYSRQGYVEEAKKLFDEMRSSGVEPNAVSWNGLIVGFNHKGLFLESMVVFRDMHLEGFKPDGTSISSVLAAAGDLEDLEIGIQVHGLVIKQGLGLDNCVISALIDMYGKCRLASEMMKVFDEMVQKDLCSCNALISGLSRNGHADDALQVFRQFKAQGMELNVVSWTSVIACCTQHGKDIEALELFREMQIAGVVPNSVTIPCLLPACANVAALVQGKAAHCFSLRRGISCDVYVGSALIDMYAKCGRIEDAKCCFDRMPTRNLVCWNAIVGGYAMQGKAKEAIELFDLIQKKGQKPDFISFTCVLSACSQNGLVKEGQAYFKSMTQEHQIEARMEHYACMVTLLSRAGLLDEAYTMINEMPSEPDSCVWGALLSSCRVYGSVSLGEIAAQQLFKLEPTNAGNYVLLSNIYATKGMWNEVDKVRDAMKRLGLKKNPGCSWIEIKNKVHTLLAGDKSHPQMAQVVEVLNKLRFEMKKSGYHPDTKFVLQDVEEQEKENILCGHSEKLAVVLGLLNTPPRTPLRVIKNLRICGDCHAMIKFISSFEKREIFVRDTNRFHHFKEGSCSCGDYCGRE</sequence>
<feature type="repeat" description="PPR" evidence="3">
    <location>
        <begin position="153"/>
        <end position="183"/>
    </location>
</feature>
<feature type="repeat" description="PPR" evidence="3">
    <location>
        <begin position="425"/>
        <end position="455"/>
    </location>
</feature>
<evidence type="ECO:0000256" key="1">
    <source>
        <dbReference type="ARBA" id="ARBA00006643"/>
    </source>
</evidence>
<dbReference type="Proteomes" id="UP001417504">
    <property type="component" value="Unassembled WGS sequence"/>
</dbReference>
<organism evidence="5 6">
    <name type="scientific">Stephania japonica</name>
    <dbReference type="NCBI Taxonomy" id="461633"/>
    <lineage>
        <taxon>Eukaryota</taxon>
        <taxon>Viridiplantae</taxon>
        <taxon>Streptophyta</taxon>
        <taxon>Embryophyta</taxon>
        <taxon>Tracheophyta</taxon>
        <taxon>Spermatophyta</taxon>
        <taxon>Magnoliopsida</taxon>
        <taxon>Ranunculales</taxon>
        <taxon>Menispermaceae</taxon>
        <taxon>Menispermoideae</taxon>
        <taxon>Cissampelideae</taxon>
        <taxon>Stephania</taxon>
    </lineage>
</organism>
<dbReference type="EMBL" id="JBBNAE010000002">
    <property type="protein sequence ID" value="KAK9144558.1"/>
    <property type="molecule type" value="Genomic_DNA"/>
</dbReference>